<evidence type="ECO:0000313" key="1">
    <source>
        <dbReference type="EMBL" id="AXJ12805.1"/>
    </source>
</evidence>
<sequence>MKTVNHKKLMELGFSKTSSKQIIKEAKAIAIQRFNEASNSSHNVLKLSKSPFDNRRLDLAPTEIVEELLGFQLTQ</sequence>
<dbReference type="Proteomes" id="UP000255411">
    <property type="component" value="Chromosome"/>
</dbReference>
<dbReference type="AlphaFoldDB" id="A0A345VJA3"/>
<proteinExistence type="predicted"/>
<organism evidence="1 2">
    <name type="scientific">Streptococcus pluranimalium</name>
    <dbReference type="NCBI Taxonomy" id="82348"/>
    <lineage>
        <taxon>Bacteria</taxon>
        <taxon>Bacillati</taxon>
        <taxon>Bacillota</taxon>
        <taxon>Bacilli</taxon>
        <taxon>Lactobacillales</taxon>
        <taxon>Streptococcaceae</taxon>
        <taxon>Streptococcus</taxon>
    </lineage>
</organism>
<name>A0A345VJA3_9STRE</name>
<dbReference type="EMBL" id="CP022601">
    <property type="protein sequence ID" value="AXJ12805.1"/>
    <property type="molecule type" value="Genomic_DNA"/>
</dbReference>
<evidence type="ECO:0008006" key="3">
    <source>
        <dbReference type="Google" id="ProtNLM"/>
    </source>
</evidence>
<gene>
    <name evidence="1" type="ORF">Sp14A_08830</name>
</gene>
<dbReference type="RefSeq" id="WP_115130048.1">
    <property type="nucleotide sequence ID" value="NZ_CP022601.1"/>
</dbReference>
<protein>
    <recommendedName>
        <fullName evidence="3">DUF3173 domain-containing protein</fullName>
    </recommendedName>
</protein>
<reference evidence="1 2" key="1">
    <citation type="submission" date="2017-07" db="EMBL/GenBank/DDBJ databases">
        <title>Streptococcus pluranimalium as cause of bovine abortion.</title>
        <authorList>
            <person name="Rodriguez Campos S."/>
            <person name="Gobeli Brawand S."/>
            <person name="Brodard I."/>
            <person name="Rychener L."/>
            <person name="Perreten V."/>
        </authorList>
    </citation>
    <scope>NUCLEOTIDE SEQUENCE [LARGE SCALE GENOMIC DNA]</scope>
    <source>
        <strain evidence="1 2">14A0014</strain>
    </source>
</reference>
<accession>A0A345VJA3</accession>
<evidence type="ECO:0000313" key="2">
    <source>
        <dbReference type="Proteomes" id="UP000255411"/>
    </source>
</evidence>
<dbReference type="InterPro" id="IPR021512">
    <property type="entry name" value="DUF3173"/>
</dbReference>
<dbReference type="Pfam" id="PF11372">
    <property type="entry name" value="DUF3173"/>
    <property type="match status" value="1"/>
</dbReference>